<reference evidence="2 3" key="1">
    <citation type="submission" date="2021-07" db="EMBL/GenBank/DDBJ databases">
        <title>Paenibacillus radiodurans sp. nov., isolated from the southeastern edge of Tengger Desert.</title>
        <authorList>
            <person name="Zhang G."/>
        </authorList>
    </citation>
    <scope>NUCLEOTIDE SEQUENCE [LARGE SCALE GENOMIC DNA]</scope>
    <source>
        <strain evidence="2 3">CCM 7311</strain>
    </source>
</reference>
<gene>
    <name evidence="2" type="ORF">K0U00_44770</name>
</gene>
<sequence>MPCYKGWRKCKVAEAKQYASQQELEQEPGARVELTKEEQAAEQERILKRITAELSLPGSKVKAAVNLLDEGNTIPFIARYRKEMTGELDETELRS</sequence>
<dbReference type="EMBL" id="JAHZIK010002759">
    <property type="protein sequence ID" value="MBW7461192.1"/>
    <property type="molecule type" value="Genomic_DNA"/>
</dbReference>
<organism evidence="2 3">
    <name type="scientific">Paenibacillus sepulcri</name>
    <dbReference type="NCBI Taxonomy" id="359917"/>
    <lineage>
        <taxon>Bacteria</taxon>
        <taxon>Bacillati</taxon>
        <taxon>Bacillota</taxon>
        <taxon>Bacilli</taxon>
        <taxon>Bacillales</taxon>
        <taxon>Paenibacillaceae</taxon>
        <taxon>Paenibacillus</taxon>
    </lineage>
</organism>
<accession>A0ABS7CJQ6</accession>
<dbReference type="Pfam" id="PF09371">
    <property type="entry name" value="Tex_N"/>
    <property type="match status" value="1"/>
</dbReference>
<proteinExistence type="predicted"/>
<feature type="domain" description="Tex-like protein N-terminal" evidence="1">
    <location>
        <begin position="45"/>
        <end position="94"/>
    </location>
</feature>
<comment type="caution">
    <text evidence="2">The sequence shown here is derived from an EMBL/GenBank/DDBJ whole genome shotgun (WGS) entry which is preliminary data.</text>
</comment>
<evidence type="ECO:0000313" key="2">
    <source>
        <dbReference type="EMBL" id="MBW7461192.1"/>
    </source>
</evidence>
<dbReference type="InterPro" id="IPR023319">
    <property type="entry name" value="Tex-like_HTH_dom_sf"/>
</dbReference>
<feature type="non-terminal residue" evidence="2">
    <location>
        <position position="95"/>
    </location>
</feature>
<evidence type="ECO:0000259" key="1">
    <source>
        <dbReference type="Pfam" id="PF09371"/>
    </source>
</evidence>
<protein>
    <recommendedName>
        <fullName evidence="1">Tex-like protein N-terminal domain-containing protein</fullName>
    </recommendedName>
</protein>
<name>A0ABS7CJQ6_9BACL</name>
<dbReference type="Proteomes" id="UP001519887">
    <property type="component" value="Unassembled WGS sequence"/>
</dbReference>
<evidence type="ECO:0000313" key="3">
    <source>
        <dbReference type="Proteomes" id="UP001519887"/>
    </source>
</evidence>
<keyword evidence="3" id="KW-1185">Reference proteome</keyword>
<dbReference type="SUPFAM" id="SSF158832">
    <property type="entry name" value="Tex N-terminal region-like"/>
    <property type="match status" value="1"/>
</dbReference>
<dbReference type="Gene3D" id="1.10.10.650">
    <property type="entry name" value="RuvA domain 2-like"/>
    <property type="match status" value="1"/>
</dbReference>
<dbReference type="InterPro" id="IPR018974">
    <property type="entry name" value="Tex-like_N"/>
</dbReference>